<feature type="region of interest" description="Disordered" evidence="3">
    <location>
        <begin position="1"/>
        <end position="24"/>
    </location>
</feature>
<dbReference type="Proteomes" id="UP000286912">
    <property type="component" value="Unassembled WGS sequence"/>
</dbReference>
<dbReference type="AlphaFoldDB" id="A0A3S0WJR3"/>
<dbReference type="InterPro" id="IPR009057">
    <property type="entry name" value="Homeodomain-like_sf"/>
</dbReference>
<gene>
    <name evidence="5" type="ORF">ELY37_10770</name>
</gene>
<dbReference type="OrthoDB" id="2356263at2"/>
<dbReference type="Pfam" id="PF17938">
    <property type="entry name" value="TetR_C_29"/>
    <property type="match status" value="1"/>
</dbReference>
<sequence>MNNSETLAMKQSVRTTSHKRRDAQETRERLLQAATQEFCERGYDGARMQRIVSAADCNVRMAYHYFSDKEGLYLAVLERVYEELRAKEQALNLGYLEPVAGMRALVEFTFDHMAEHPEFTRLIRNENLLGGRMLRKSSKVAQQTTPLVGMIRDALERGEAAGVFRTTVDPTQLYISILSLSIIHINQRDTLSIIFEQDLADQGWLSERRAHAVEVILSYLRIEPQTLKSGQAFVAKL</sequence>
<dbReference type="Pfam" id="PF00440">
    <property type="entry name" value="TetR_N"/>
    <property type="match status" value="1"/>
</dbReference>
<comment type="caution">
    <text evidence="5">The sequence shown here is derived from an EMBL/GenBank/DDBJ whole genome shotgun (WGS) entry which is preliminary data.</text>
</comment>
<evidence type="ECO:0000259" key="4">
    <source>
        <dbReference type="PROSITE" id="PS50977"/>
    </source>
</evidence>
<dbReference type="EMBL" id="RZHD01000005">
    <property type="protein sequence ID" value="RUR46448.1"/>
    <property type="molecule type" value="Genomic_DNA"/>
</dbReference>
<proteinExistence type="predicted"/>
<dbReference type="InterPro" id="IPR050109">
    <property type="entry name" value="HTH-type_TetR-like_transc_reg"/>
</dbReference>
<dbReference type="PANTHER" id="PTHR30328">
    <property type="entry name" value="TRANSCRIPTIONAL REPRESSOR"/>
    <property type="match status" value="1"/>
</dbReference>
<dbReference type="GO" id="GO:0003677">
    <property type="term" value="F:DNA binding"/>
    <property type="evidence" value="ECO:0007669"/>
    <property type="project" value="UniProtKB-UniRule"/>
</dbReference>
<dbReference type="InterPro" id="IPR036271">
    <property type="entry name" value="Tet_transcr_reg_TetR-rel_C_sf"/>
</dbReference>
<protein>
    <submittedName>
        <fullName evidence="5">TetR/AcrR family transcriptional regulator</fullName>
    </submittedName>
</protein>
<dbReference type="SUPFAM" id="SSF46689">
    <property type="entry name" value="Homeodomain-like"/>
    <property type="match status" value="1"/>
</dbReference>
<dbReference type="PRINTS" id="PR00455">
    <property type="entry name" value="HTHTETR"/>
</dbReference>
<reference evidence="5 6" key="1">
    <citation type="submission" date="2018-12" db="EMBL/GenBank/DDBJ databases">
        <title>three novel Halomonas strain isolated from plants.</title>
        <authorList>
            <person name="Sun C."/>
        </authorList>
    </citation>
    <scope>NUCLEOTIDE SEQUENCE [LARGE SCALE GENOMIC DNA]</scope>
    <source>
        <strain evidence="5 6">RC</strain>
    </source>
</reference>
<keyword evidence="1 2" id="KW-0238">DNA-binding</keyword>
<feature type="domain" description="HTH tetR-type" evidence="4">
    <location>
        <begin position="24"/>
        <end position="84"/>
    </location>
</feature>
<feature type="DNA-binding region" description="H-T-H motif" evidence="2">
    <location>
        <begin position="47"/>
        <end position="66"/>
    </location>
</feature>
<dbReference type="Gene3D" id="1.10.357.10">
    <property type="entry name" value="Tetracycline Repressor, domain 2"/>
    <property type="match status" value="1"/>
</dbReference>
<evidence type="ECO:0000256" key="3">
    <source>
        <dbReference type="SAM" id="MobiDB-lite"/>
    </source>
</evidence>
<evidence type="ECO:0000313" key="6">
    <source>
        <dbReference type="Proteomes" id="UP000286912"/>
    </source>
</evidence>
<organism evidence="5 6">
    <name type="scientific">Vreelandella populi</name>
    <dbReference type="NCBI Taxonomy" id="2498858"/>
    <lineage>
        <taxon>Bacteria</taxon>
        <taxon>Pseudomonadati</taxon>
        <taxon>Pseudomonadota</taxon>
        <taxon>Gammaproteobacteria</taxon>
        <taxon>Oceanospirillales</taxon>
        <taxon>Halomonadaceae</taxon>
        <taxon>Vreelandella</taxon>
    </lineage>
</organism>
<dbReference type="SUPFAM" id="SSF48498">
    <property type="entry name" value="Tetracyclin repressor-like, C-terminal domain"/>
    <property type="match status" value="1"/>
</dbReference>
<evidence type="ECO:0000256" key="1">
    <source>
        <dbReference type="ARBA" id="ARBA00023125"/>
    </source>
</evidence>
<dbReference type="PANTHER" id="PTHR30328:SF54">
    <property type="entry name" value="HTH-TYPE TRANSCRIPTIONAL REPRESSOR SCO4008"/>
    <property type="match status" value="1"/>
</dbReference>
<dbReference type="RefSeq" id="WP_126981749.1">
    <property type="nucleotide sequence ID" value="NZ_RZHD01000005.1"/>
</dbReference>
<dbReference type="PROSITE" id="PS50977">
    <property type="entry name" value="HTH_TETR_2"/>
    <property type="match status" value="1"/>
</dbReference>
<name>A0A3S0WJR3_9GAMM</name>
<evidence type="ECO:0000256" key="2">
    <source>
        <dbReference type="PROSITE-ProRule" id="PRU00335"/>
    </source>
</evidence>
<keyword evidence="6" id="KW-1185">Reference proteome</keyword>
<dbReference type="InterPro" id="IPR041474">
    <property type="entry name" value="NicS_C"/>
</dbReference>
<dbReference type="InterPro" id="IPR001647">
    <property type="entry name" value="HTH_TetR"/>
</dbReference>
<accession>A0A3S0WJR3</accession>
<evidence type="ECO:0000313" key="5">
    <source>
        <dbReference type="EMBL" id="RUR46448.1"/>
    </source>
</evidence>